<evidence type="ECO:0000313" key="2">
    <source>
        <dbReference type="Proteomes" id="UP000000637"/>
    </source>
</evidence>
<sequence>MKGQPRSMSGLSSASVDVFDDFAVGYGIVQVGLVAGRAPVEGNAYSVSLVRCGLEENRPYGVDDVLVLGGEVILIGGW</sequence>
<accession>A1R774</accession>
<proteinExistence type="predicted"/>
<reference evidence="1 2" key="1">
    <citation type="journal article" date="2006" name="PLoS Genet.">
        <title>Secrets of soil survival revealed by the genome sequence of Arthrobacter aurescens TC1.</title>
        <authorList>
            <person name="Mongodin E.F."/>
            <person name="Shapir N."/>
            <person name="Daugherty S.C."/>
            <person name="DeBoy R.T."/>
            <person name="Emerson J.B."/>
            <person name="Shvartzbeyn A."/>
            <person name="Radune D."/>
            <person name="Vamathevan J."/>
            <person name="Riggs F."/>
            <person name="Grinberg V."/>
            <person name="Khouri H."/>
            <person name="Wackett L.P."/>
            <person name="Nelson K.E."/>
            <person name="Sadowsky M.J."/>
        </authorList>
    </citation>
    <scope>NUCLEOTIDE SEQUENCE [LARGE SCALE GENOMIC DNA]</scope>
    <source>
        <strain evidence="1 2">TC1</strain>
    </source>
</reference>
<organism evidence="1 2">
    <name type="scientific">Paenarthrobacter aurescens (strain TC1)</name>
    <dbReference type="NCBI Taxonomy" id="290340"/>
    <lineage>
        <taxon>Bacteria</taxon>
        <taxon>Bacillati</taxon>
        <taxon>Actinomycetota</taxon>
        <taxon>Actinomycetes</taxon>
        <taxon>Micrococcales</taxon>
        <taxon>Micrococcaceae</taxon>
        <taxon>Paenarthrobacter</taxon>
    </lineage>
</organism>
<name>A1R774_PAEAT</name>
<dbReference type="STRING" id="290340.AAur_2349"/>
<evidence type="ECO:0000313" key="1">
    <source>
        <dbReference type="EMBL" id="ABM07290.1"/>
    </source>
</evidence>
<gene>
    <name evidence="1" type="ordered locus">AAur_2349</name>
</gene>
<dbReference type="AlphaFoldDB" id="A1R774"/>
<dbReference type="HOGENOM" id="CLU_2614309_0_0_11"/>
<protein>
    <submittedName>
        <fullName evidence="1">Uncharacterized protein</fullName>
    </submittedName>
</protein>
<dbReference type="Proteomes" id="UP000000637">
    <property type="component" value="Chromosome"/>
</dbReference>
<keyword evidence="2" id="KW-1185">Reference proteome</keyword>
<dbReference type="EMBL" id="CP000474">
    <property type="protein sequence ID" value="ABM07290.1"/>
    <property type="molecule type" value="Genomic_DNA"/>
</dbReference>
<dbReference type="KEGG" id="aau:AAur_2349"/>